<organism evidence="1">
    <name type="scientific">Arundo donax</name>
    <name type="common">Giant reed</name>
    <name type="synonym">Donax arundinaceus</name>
    <dbReference type="NCBI Taxonomy" id="35708"/>
    <lineage>
        <taxon>Eukaryota</taxon>
        <taxon>Viridiplantae</taxon>
        <taxon>Streptophyta</taxon>
        <taxon>Embryophyta</taxon>
        <taxon>Tracheophyta</taxon>
        <taxon>Spermatophyta</taxon>
        <taxon>Magnoliopsida</taxon>
        <taxon>Liliopsida</taxon>
        <taxon>Poales</taxon>
        <taxon>Poaceae</taxon>
        <taxon>PACMAD clade</taxon>
        <taxon>Arundinoideae</taxon>
        <taxon>Arundineae</taxon>
        <taxon>Arundo</taxon>
    </lineage>
</organism>
<sequence length="63" mass="7516">MHTVIEYAIKSYFTKHYEHTILRSAINQSTITRFSHFDIQSLNRFLHHVKICIESPVLNCIRI</sequence>
<reference evidence="1" key="1">
    <citation type="submission" date="2014-09" db="EMBL/GenBank/DDBJ databases">
        <authorList>
            <person name="Magalhaes I.L.F."/>
            <person name="Oliveira U."/>
            <person name="Santos F.R."/>
            <person name="Vidigal T.H.D.A."/>
            <person name="Brescovit A.D."/>
            <person name="Santos A.J."/>
        </authorList>
    </citation>
    <scope>NUCLEOTIDE SEQUENCE</scope>
    <source>
        <tissue evidence="1">Shoot tissue taken approximately 20 cm above the soil surface</tissue>
    </source>
</reference>
<protein>
    <submittedName>
        <fullName evidence="1">Uncharacterized protein</fullName>
    </submittedName>
</protein>
<evidence type="ECO:0000313" key="1">
    <source>
        <dbReference type="EMBL" id="JAE33487.1"/>
    </source>
</evidence>
<dbReference type="EMBL" id="GBRH01164409">
    <property type="protein sequence ID" value="JAE33487.1"/>
    <property type="molecule type" value="Transcribed_RNA"/>
</dbReference>
<name>A0A0A9H9P9_ARUDO</name>
<reference evidence="1" key="2">
    <citation type="journal article" date="2015" name="Data Brief">
        <title>Shoot transcriptome of the giant reed, Arundo donax.</title>
        <authorList>
            <person name="Barrero R.A."/>
            <person name="Guerrero F.D."/>
            <person name="Moolhuijzen P."/>
            <person name="Goolsby J.A."/>
            <person name="Tidwell J."/>
            <person name="Bellgard S.E."/>
            <person name="Bellgard M.I."/>
        </authorList>
    </citation>
    <scope>NUCLEOTIDE SEQUENCE</scope>
    <source>
        <tissue evidence="1">Shoot tissue taken approximately 20 cm above the soil surface</tissue>
    </source>
</reference>
<dbReference type="AlphaFoldDB" id="A0A0A9H9P9"/>
<accession>A0A0A9H9P9</accession>
<proteinExistence type="predicted"/>